<dbReference type="OrthoDB" id="9795347at2"/>
<feature type="binding site" evidence="13">
    <location>
        <begin position="39"/>
        <end position="45"/>
    </location>
    <ligand>
        <name>substrate</name>
    </ligand>
</feature>
<dbReference type="InterPro" id="IPR050202">
    <property type="entry name" value="Cyt/Deoxycyt_deaminase"/>
</dbReference>
<dbReference type="GO" id="GO:0072527">
    <property type="term" value="P:pyrimidine-containing compound metabolic process"/>
    <property type="evidence" value="ECO:0007669"/>
    <property type="project" value="UniProtKB-ARBA"/>
</dbReference>
<comment type="function">
    <text evidence="2 15">This enzyme scavenges exogenous and endogenous cytidine and 2'-deoxycytidine for UMP synthesis.</text>
</comment>
<dbReference type="Gene3D" id="3.40.140.10">
    <property type="entry name" value="Cytidine Deaminase, domain 2"/>
    <property type="match status" value="1"/>
</dbReference>
<geneLocation type="plasmid" evidence="17 18">
    <name>2</name>
</geneLocation>
<keyword evidence="17" id="KW-0614">Plasmid</keyword>
<evidence type="ECO:0000256" key="6">
    <source>
        <dbReference type="ARBA" id="ARBA00022723"/>
    </source>
</evidence>
<dbReference type="SUPFAM" id="SSF53927">
    <property type="entry name" value="Cytidine deaminase-like"/>
    <property type="match status" value="1"/>
</dbReference>
<feature type="active site" description="Proton donor" evidence="12">
    <location>
        <position position="52"/>
    </location>
</feature>
<evidence type="ECO:0000256" key="10">
    <source>
        <dbReference type="ARBA" id="ARBA00049252"/>
    </source>
</evidence>
<feature type="domain" description="CMP/dCMP-type deaminase" evidence="16">
    <location>
        <begin position="1"/>
        <end position="128"/>
    </location>
</feature>
<evidence type="ECO:0000256" key="7">
    <source>
        <dbReference type="ARBA" id="ARBA00022801"/>
    </source>
</evidence>
<proteinExistence type="inferred from homology"/>
<evidence type="ECO:0000256" key="1">
    <source>
        <dbReference type="ARBA" id="ARBA00001947"/>
    </source>
</evidence>
<evidence type="ECO:0000256" key="4">
    <source>
        <dbReference type="ARBA" id="ARBA00012783"/>
    </source>
</evidence>
<evidence type="ECO:0000256" key="15">
    <source>
        <dbReference type="RuleBase" id="RU364006"/>
    </source>
</evidence>
<organism evidence="17 18">
    <name type="scientific">Mycoplasmopsis gallopavonis</name>
    <dbReference type="NCBI Taxonomy" id="76629"/>
    <lineage>
        <taxon>Bacteria</taxon>
        <taxon>Bacillati</taxon>
        <taxon>Mycoplasmatota</taxon>
        <taxon>Mycoplasmoidales</taxon>
        <taxon>Metamycoplasmataceae</taxon>
        <taxon>Mycoplasmopsis</taxon>
    </lineage>
</organism>
<evidence type="ECO:0000256" key="2">
    <source>
        <dbReference type="ARBA" id="ARBA00003949"/>
    </source>
</evidence>
<keyword evidence="7 15" id="KW-0378">Hydrolase</keyword>
<dbReference type="GO" id="GO:0055086">
    <property type="term" value="P:nucleobase-containing small molecule metabolic process"/>
    <property type="evidence" value="ECO:0007669"/>
    <property type="project" value="UniProtKB-ARBA"/>
</dbReference>
<dbReference type="PANTHER" id="PTHR11644:SF2">
    <property type="entry name" value="CYTIDINE DEAMINASE"/>
    <property type="match status" value="1"/>
</dbReference>
<dbReference type="InterPro" id="IPR016193">
    <property type="entry name" value="Cytidine_deaminase-like"/>
</dbReference>
<reference evidence="17 18" key="1">
    <citation type="submission" date="2019-01" db="EMBL/GenBank/DDBJ databases">
        <authorList>
            <consortium name="Pathogen Informatics"/>
        </authorList>
    </citation>
    <scope>NUCLEOTIDE SEQUENCE [LARGE SCALE GENOMIC DNA]</scope>
    <source>
        <strain evidence="17 18">NCTC10186</strain>
        <plasmid evidence="18">2</plasmid>
    </source>
</reference>
<comment type="catalytic activity">
    <reaction evidence="11 15">
        <text>cytidine + H2O + H(+) = uridine + NH4(+)</text>
        <dbReference type="Rhea" id="RHEA:16069"/>
        <dbReference type="ChEBI" id="CHEBI:15377"/>
        <dbReference type="ChEBI" id="CHEBI:15378"/>
        <dbReference type="ChEBI" id="CHEBI:16704"/>
        <dbReference type="ChEBI" id="CHEBI:17562"/>
        <dbReference type="ChEBI" id="CHEBI:28938"/>
        <dbReference type="EC" id="3.5.4.5"/>
    </reaction>
</comment>
<evidence type="ECO:0000256" key="12">
    <source>
        <dbReference type="PIRSR" id="PIRSR606262-1"/>
    </source>
</evidence>
<evidence type="ECO:0000256" key="14">
    <source>
        <dbReference type="PIRSR" id="PIRSR606262-3"/>
    </source>
</evidence>
<evidence type="ECO:0000256" key="8">
    <source>
        <dbReference type="ARBA" id="ARBA00022833"/>
    </source>
</evidence>
<dbReference type="GO" id="GO:0005829">
    <property type="term" value="C:cytosol"/>
    <property type="evidence" value="ECO:0007669"/>
    <property type="project" value="TreeGrafter"/>
</dbReference>
<comment type="similarity">
    <text evidence="3 15">Belongs to the cytidine and deoxycytidylate deaminase family.</text>
</comment>
<feature type="binding site" evidence="14">
    <location>
        <position position="85"/>
    </location>
    <ligand>
        <name>Zn(2+)</name>
        <dbReference type="ChEBI" id="CHEBI:29105"/>
        <note>catalytic</note>
    </ligand>
</feature>
<keyword evidence="8 14" id="KW-0862">Zinc</keyword>
<evidence type="ECO:0000259" key="16">
    <source>
        <dbReference type="PROSITE" id="PS51747"/>
    </source>
</evidence>
<dbReference type="AlphaFoldDB" id="A0A449AZW3"/>
<evidence type="ECO:0000256" key="9">
    <source>
        <dbReference type="ARBA" id="ARBA00032005"/>
    </source>
</evidence>
<evidence type="ECO:0000256" key="3">
    <source>
        <dbReference type="ARBA" id="ARBA00006576"/>
    </source>
</evidence>
<dbReference type="KEGG" id="mgal:NCTC10186_00547"/>
<dbReference type="PROSITE" id="PS51747">
    <property type="entry name" value="CYT_DCMP_DEAMINASES_2"/>
    <property type="match status" value="1"/>
</dbReference>
<dbReference type="InterPro" id="IPR016192">
    <property type="entry name" value="APOBEC/CMP_deaminase_Zn-bd"/>
</dbReference>
<dbReference type="NCBIfam" id="NF004064">
    <property type="entry name" value="PRK05578.1"/>
    <property type="match status" value="1"/>
</dbReference>
<dbReference type="EC" id="3.5.4.5" evidence="4 15"/>
<evidence type="ECO:0000256" key="5">
    <source>
        <dbReference type="ARBA" id="ARBA00018266"/>
    </source>
</evidence>
<evidence type="ECO:0000256" key="11">
    <source>
        <dbReference type="ARBA" id="ARBA00049558"/>
    </source>
</evidence>
<evidence type="ECO:0000313" key="17">
    <source>
        <dbReference type="EMBL" id="VEU73058.1"/>
    </source>
</evidence>
<dbReference type="InterPro" id="IPR002125">
    <property type="entry name" value="CMP_dCMP_dom"/>
</dbReference>
<dbReference type="PANTHER" id="PTHR11644">
    <property type="entry name" value="CYTIDINE DEAMINASE"/>
    <property type="match status" value="1"/>
</dbReference>
<dbReference type="Pfam" id="PF00383">
    <property type="entry name" value="dCMP_cyt_deam_1"/>
    <property type="match status" value="1"/>
</dbReference>
<keyword evidence="18" id="KW-1185">Reference proteome</keyword>
<dbReference type="PROSITE" id="PS00903">
    <property type="entry name" value="CYT_DCMP_DEAMINASES_1"/>
    <property type="match status" value="1"/>
</dbReference>
<name>A0A449AZW3_9BACT</name>
<sequence length="132" mass="14579">MSKHEKLLELLTKSYAPYSKFPVAAILVAEDGTEYYGVNVKNAAYPSGLCAERSAMFGSVAYGGKVGHFKEIHIISGKNEIISPCAGCRQVMTEFMPLDAKVIQYSNDGKQIRINTVEELVPYSIRVEEITI</sequence>
<gene>
    <name evidence="17" type="primary">MCYN0572</name>
    <name evidence="17" type="ORF">NCTC10186_00547</name>
</gene>
<feature type="binding site" evidence="14">
    <location>
        <position position="88"/>
    </location>
    <ligand>
        <name>Zn(2+)</name>
        <dbReference type="ChEBI" id="CHEBI:29105"/>
        <note>catalytic</note>
    </ligand>
</feature>
<keyword evidence="6 14" id="KW-0479">Metal-binding</keyword>
<accession>A0A449AZW3</accession>
<dbReference type="InterPro" id="IPR006262">
    <property type="entry name" value="Cyt_deam_tetra"/>
</dbReference>
<dbReference type="GO" id="GO:0008270">
    <property type="term" value="F:zinc ion binding"/>
    <property type="evidence" value="ECO:0007669"/>
    <property type="project" value="UniProtKB-UniRule"/>
</dbReference>
<comment type="catalytic activity">
    <reaction evidence="10 15">
        <text>2'-deoxycytidine + H2O + H(+) = 2'-deoxyuridine + NH4(+)</text>
        <dbReference type="Rhea" id="RHEA:13433"/>
        <dbReference type="ChEBI" id="CHEBI:15377"/>
        <dbReference type="ChEBI" id="CHEBI:15378"/>
        <dbReference type="ChEBI" id="CHEBI:15698"/>
        <dbReference type="ChEBI" id="CHEBI:16450"/>
        <dbReference type="ChEBI" id="CHEBI:28938"/>
        <dbReference type="EC" id="3.5.4.5"/>
    </reaction>
</comment>
<dbReference type="RefSeq" id="WP_119572066.1">
    <property type="nucleotide sequence ID" value="NZ_LR215032.1"/>
</dbReference>
<dbReference type="Proteomes" id="UP000289862">
    <property type="component" value="Plasmid 2"/>
</dbReference>
<dbReference type="EMBL" id="LR215032">
    <property type="protein sequence ID" value="VEU73058.1"/>
    <property type="molecule type" value="Genomic_DNA"/>
</dbReference>
<feature type="binding site" evidence="14">
    <location>
        <position position="50"/>
    </location>
    <ligand>
        <name>Zn(2+)</name>
        <dbReference type="ChEBI" id="CHEBI:29105"/>
        <note>catalytic</note>
    </ligand>
</feature>
<evidence type="ECO:0000256" key="13">
    <source>
        <dbReference type="PIRSR" id="PIRSR606262-2"/>
    </source>
</evidence>
<dbReference type="GO" id="GO:0042802">
    <property type="term" value="F:identical protein binding"/>
    <property type="evidence" value="ECO:0007669"/>
    <property type="project" value="UniProtKB-ARBA"/>
</dbReference>
<protein>
    <recommendedName>
        <fullName evidence="5 15">Cytidine deaminase</fullName>
        <ecNumber evidence="4 15">3.5.4.5</ecNumber>
    </recommendedName>
    <alternativeName>
        <fullName evidence="9 15">Cytidine aminohydrolase</fullName>
    </alternativeName>
</protein>
<dbReference type="CDD" id="cd01283">
    <property type="entry name" value="cytidine_deaminase"/>
    <property type="match status" value="1"/>
</dbReference>
<dbReference type="NCBIfam" id="TIGR01354">
    <property type="entry name" value="cyt_deam_tetra"/>
    <property type="match status" value="1"/>
</dbReference>
<dbReference type="GO" id="GO:0004126">
    <property type="term" value="F:cytidine deaminase activity"/>
    <property type="evidence" value="ECO:0007669"/>
    <property type="project" value="UniProtKB-UniRule"/>
</dbReference>
<comment type="cofactor">
    <cofactor evidence="1 14 15">
        <name>Zn(2+)</name>
        <dbReference type="ChEBI" id="CHEBI:29105"/>
    </cofactor>
</comment>
<evidence type="ECO:0000313" key="18">
    <source>
        <dbReference type="Proteomes" id="UP000289862"/>
    </source>
</evidence>